<name>A0A5J5CBJ1_9PERO</name>
<protein>
    <submittedName>
        <fullName evidence="1">Uncharacterized protein</fullName>
    </submittedName>
</protein>
<dbReference type="Proteomes" id="UP000327493">
    <property type="component" value="Unassembled WGS sequence"/>
</dbReference>
<dbReference type="AlphaFoldDB" id="A0A5J5CBJ1"/>
<proteinExistence type="predicted"/>
<reference evidence="1 2" key="1">
    <citation type="submission" date="2019-08" db="EMBL/GenBank/DDBJ databases">
        <title>A chromosome-level genome assembly, high-density linkage maps, and genome scans reveal the genomic architecture of hybrid incompatibilities underlying speciation via character displacement in darters (Percidae: Etheostominae).</title>
        <authorList>
            <person name="Moran R.L."/>
            <person name="Catchen J.M."/>
            <person name="Fuller R.C."/>
        </authorList>
    </citation>
    <scope>NUCLEOTIDE SEQUENCE [LARGE SCALE GENOMIC DNA]</scope>
    <source>
        <strain evidence="1">EspeVRDwgs_2016</strain>
        <tissue evidence="1">Muscle</tissue>
    </source>
</reference>
<evidence type="ECO:0000313" key="2">
    <source>
        <dbReference type="Proteomes" id="UP000327493"/>
    </source>
</evidence>
<keyword evidence="2" id="KW-1185">Reference proteome</keyword>
<comment type="caution">
    <text evidence="1">The sequence shown here is derived from an EMBL/GenBank/DDBJ whole genome shotgun (WGS) entry which is preliminary data.</text>
</comment>
<organism evidence="1 2">
    <name type="scientific">Etheostoma spectabile</name>
    <name type="common">orangethroat darter</name>
    <dbReference type="NCBI Taxonomy" id="54343"/>
    <lineage>
        <taxon>Eukaryota</taxon>
        <taxon>Metazoa</taxon>
        <taxon>Chordata</taxon>
        <taxon>Craniata</taxon>
        <taxon>Vertebrata</taxon>
        <taxon>Euteleostomi</taxon>
        <taxon>Actinopterygii</taxon>
        <taxon>Neopterygii</taxon>
        <taxon>Teleostei</taxon>
        <taxon>Neoteleostei</taxon>
        <taxon>Acanthomorphata</taxon>
        <taxon>Eupercaria</taxon>
        <taxon>Perciformes</taxon>
        <taxon>Percoidei</taxon>
        <taxon>Percidae</taxon>
        <taxon>Etheostomatinae</taxon>
        <taxon>Etheostoma</taxon>
    </lineage>
</organism>
<sequence length="148" mass="17143">MILSWVMVQSDTEKSLKTMYEGLAHRYSTASIEKAHYQCLDRDCCAAFKVAESYTGEQMNWDAWKTTLLLLMPLLPFQWWIRKTCKGLKRHMSSVEFSLPTQQRHTFVSTAGTEFHSLKSLSRELREFSSTFTSQLIQMVLLSSSLQC</sequence>
<dbReference type="EMBL" id="VOFY01001826">
    <property type="protein sequence ID" value="KAA8577876.1"/>
    <property type="molecule type" value="Genomic_DNA"/>
</dbReference>
<accession>A0A5J5CBJ1</accession>
<evidence type="ECO:0000313" key="1">
    <source>
        <dbReference type="EMBL" id="KAA8577876.1"/>
    </source>
</evidence>
<gene>
    <name evidence="1" type="ORF">FQN60_009167</name>
</gene>